<feature type="compositionally biased region" description="Basic and acidic residues" evidence="1">
    <location>
        <begin position="129"/>
        <end position="138"/>
    </location>
</feature>
<protein>
    <submittedName>
        <fullName evidence="2">Uncharacterized protein</fullName>
    </submittedName>
</protein>
<proteinExistence type="predicted"/>
<feature type="region of interest" description="Disordered" evidence="1">
    <location>
        <begin position="325"/>
        <end position="362"/>
    </location>
</feature>
<dbReference type="Proteomes" id="UP000737018">
    <property type="component" value="Unassembled WGS sequence"/>
</dbReference>
<feature type="compositionally biased region" description="Basic and acidic residues" evidence="1">
    <location>
        <begin position="431"/>
        <end position="440"/>
    </location>
</feature>
<evidence type="ECO:0000256" key="1">
    <source>
        <dbReference type="SAM" id="MobiDB-lite"/>
    </source>
</evidence>
<feature type="region of interest" description="Disordered" evidence="1">
    <location>
        <begin position="581"/>
        <end position="646"/>
    </location>
</feature>
<sequence length="678" mass="75540">MGKSSSSSKKKRSKNSSQGRTRKRSKSRNRVKKYNKSKKLRRRDDSLLSEEDDSKISISFLCSSSEDDYKSRRARSRTRKDVKGSKKRAQRRSYSSESGEENKKRTRGHSHRHESSEESTRVRKKIGSKRKESFEVGRKTHKKKKPRREASVSSMSSGSCSCSMCQVGSTSSHEREFERHRGRSERREKEKKKVEKVRSETKRIRYRSRSCSSCSRSIESYKYPSEDKKTGENNSKRLRSVITVMEEENEDRVSNKDEYKEEIVYDNDDYPSCRSNDSNDGGYKRELDHQSNVAAAKKVRVDNEKGEEPVISNIRISELTESGKDIENQYNGCNPNSSGVGRNDGVKGKVAEVSGHANGDDLESILRQRALENLIKFRGGHQTNANTPTSKKDKNDDDVKQPSTAEAELVQINLPKEDGAKIVGTNSPQEDDAKLKGATKEVREIRVPALRRDGAKIVRTKSPKEHDAKLPCANEEVREIRVPALRRLSNFVLRNDEKIPDGKDLGHKSGSAEQEYPCAPDQVAITEKPYENVNSAIGSVIARPKLVTPLVRQNSFKTHAALKQAPTSGGSHLANLSVAGKTLGKSAAEPAQTVSPSSNNSDEDITKASGSAAPKSSSSGSSILAENSTNKPQGEATEGSQFEQKTMTVMRGGEMVQVSYKVYIPKKASALARRHLKR</sequence>
<feature type="region of interest" description="Disordered" evidence="1">
    <location>
        <begin position="1"/>
        <end position="203"/>
    </location>
</feature>
<feature type="region of interest" description="Disordered" evidence="1">
    <location>
        <begin position="247"/>
        <end position="289"/>
    </location>
</feature>
<reference evidence="2" key="1">
    <citation type="submission" date="2020-03" db="EMBL/GenBank/DDBJ databases">
        <title>Castanea mollissima Vanexum genome sequencing.</title>
        <authorList>
            <person name="Staton M."/>
        </authorList>
    </citation>
    <scope>NUCLEOTIDE SEQUENCE</scope>
    <source>
        <tissue evidence="2">Leaf</tissue>
    </source>
</reference>
<feature type="region of interest" description="Disordered" evidence="1">
    <location>
        <begin position="376"/>
        <end position="440"/>
    </location>
</feature>
<keyword evidence="3" id="KW-1185">Reference proteome</keyword>
<name>A0A8J4W0Z8_9ROSI</name>
<evidence type="ECO:0000313" key="2">
    <source>
        <dbReference type="EMBL" id="KAF3965741.1"/>
    </source>
</evidence>
<feature type="compositionally biased region" description="Basic and acidic residues" evidence="1">
    <location>
        <begin position="172"/>
        <end position="203"/>
    </location>
</feature>
<dbReference type="EMBL" id="JRKL02001146">
    <property type="protein sequence ID" value="KAF3965741.1"/>
    <property type="molecule type" value="Genomic_DNA"/>
</dbReference>
<feature type="compositionally biased region" description="Low complexity" evidence="1">
    <location>
        <begin position="607"/>
        <end position="622"/>
    </location>
</feature>
<dbReference type="PANTHER" id="PTHR36808">
    <property type="entry name" value="TRANSCRIPTIONAL REGULATOR ATRX-LIKE PROTEIN"/>
    <property type="match status" value="1"/>
</dbReference>
<dbReference type="PANTHER" id="PTHR36808:SF1">
    <property type="entry name" value="TRANSCRIPTIONAL REGULATOR ATRX-LIKE PROTEIN"/>
    <property type="match status" value="1"/>
</dbReference>
<comment type="caution">
    <text evidence="2">The sequence shown here is derived from an EMBL/GenBank/DDBJ whole genome shotgun (WGS) entry which is preliminary data.</text>
</comment>
<feature type="compositionally biased region" description="Low complexity" evidence="1">
    <location>
        <begin position="151"/>
        <end position="171"/>
    </location>
</feature>
<feature type="compositionally biased region" description="Basic residues" evidence="1">
    <location>
        <begin position="8"/>
        <end position="41"/>
    </location>
</feature>
<feature type="region of interest" description="Disordered" evidence="1">
    <location>
        <begin position="497"/>
        <end position="516"/>
    </location>
</feature>
<feature type="compositionally biased region" description="Basic and acidic residues" evidence="1">
    <location>
        <begin position="251"/>
        <end position="263"/>
    </location>
</feature>
<dbReference type="OrthoDB" id="786617at2759"/>
<gene>
    <name evidence="2" type="ORF">CMV_010103</name>
</gene>
<evidence type="ECO:0000313" key="3">
    <source>
        <dbReference type="Proteomes" id="UP000737018"/>
    </source>
</evidence>
<feature type="compositionally biased region" description="Polar residues" evidence="1">
    <location>
        <begin position="624"/>
        <end position="646"/>
    </location>
</feature>
<feature type="compositionally biased region" description="Polar residues" evidence="1">
    <location>
        <begin position="328"/>
        <end position="340"/>
    </location>
</feature>
<organism evidence="2 3">
    <name type="scientific">Castanea mollissima</name>
    <name type="common">Chinese chestnut</name>
    <dbReference type="NCBI Taxonomy" id="60419"/>
    <lineage>
        <taxon>Eukaryota</taxon>
        <taxon>Viridiplantae</taxon>
        <taxon>Streptophyta</taxon>
        <taxon>Embryophyta</taxon>
        <taxon>Tracheophyta</taxon>
        <taxon>Spermatophyta</taxon>
        <taxon>Magnoliopsida</taxon>
        <taxon>eudicotyledons</taxon>
        <taxon>Gunneridae</taxon>
        <taxon>Pentapetalae</taxon>
        <taxon>rosids</taxon>
        <taxon>fabids</taxon>
        <taxon>Fagales</taxon>
        <taxon>Fagaceae</taxon>
        <taxon>Castanea</taxon>
    </lineage>
</organism>
<feature type="compositionally biased region" description="Basic and acidic residues" evidence="1">
    <location>
        <begin position="497"/>
        <end position="507"/>
    </location>
</feature>
<accession>A0A8J4W0Z8</accession>
<dbReference type="AlphaFoldDB" id="A0A8J4W0Z8"/>
<feature type="compositionally biased region" description="Basic and acidic residues" evidence="1">
    <location>
        <begin position="390"/>
        <end position="400"/>
    </location>
</feature>